<protein>
    <submittedName>
        <fullName evidence="1">Uncharacterized protein</fullName>
    </submittedName>
</protein>
<dbReference type="Proteomes" id="UP001238467">
    <property type="component" value="Unassembled WGS sequence"/>
</dbReference>
<keyword evidence="2" id="KW-1185">Reference proteome</keyword>
<dbReference type="RefSeq" id="WP_307061719.1">
    <property type="nucleotide sequence ID" value="NZ_JAUSUH010000007.1"/>
</dbReference>
<evidence type="ECO:0000313" key="2">
    <source>
        <dbReference type="Proteomes" id="UP001238467"/>
    </source>
</evidence>
<gene>
    <name evidence="1" type="ORF">J2S76_003122</name>
</gene>
<dbReference type="EMBL" id="JAUSUH010000007">
    <property type="protein sequence ID" value="MDQ0348688.1"/>
    <property type="molecule type" value="Genomic_DNA"/>
</dbReference>
<name>A0ABU0DK42_9HYPH</name>
<accession>A0ABU0DK42</accession>
<evidence type="ECO:0000313" key="1">
    <source>
        <dbReference type="EMBL" id="MDQ0348688.1"/>
    </source>
</evidence>
<proteinExistence type="predicted"/>
<organism evidence="1 2">
    <name type="scientific">Ancylobacter vacuolatus</name>
    <dbReference type="NCBI Taxonomy" id="223389"/>
    <lineage>
        <taxon>Bacteria</taxon>
        <taxon>Pseudomonadati</taxon>
        <taxon>Pseudomonadota</taxon>
        <taxon>Alphaproteobacteria</taxon>
        <taxon>Hyphomicrobiales</taxon>
        <taxon>Xanthobacteraceae</taxon>
        <taxon>Ancylobacter</taxon>
    </lineage>
</organism>
<reference evidence="1 2" key="1">
    <citation type="submission" date="2023-07" db="EMBL/GenBank/DDBJ databases">
        <title>Genomic Encyclopedia of Type Strains, Phase IV (KMG-IV): sequencing the most valuable type-strain genomes for metagenomic binning, comparative biology and taxonomic classification.</title>
        <authorList>
            <person name="Goeker M."/>
        </authorList>
    </citation>
    <scope>NUCLEOTIDE SEQUENCE [LARGE SCALE GENOMIC DNA]</scope>
    <source>
        <strain evidence="1 2">DSM 1277</strain>
    </source>
</reference>
<comment type="caution">
    <text evidence="1">The sequence shown here is derived from an EMBL/GenBank/DDBJ whole genome shotgun (WGS) entry which is preliminary data.</text>
</comment>
<sequence length="47" mass="5472">MIEEISHEQWLVVHGEDRTRSTARETIDASARLFVAKRDLFAPMQDD</sequence>